<accession>M2MIU5</accession>
<keyword evidence="1" id="KW-0539">Nucleus</keyword>
<dbReference type="GO" id="GO:0008270">
    <property type="term" value="F:zinc ion binding"/>
    <property type="evidence" value="ECO:0007669"/>
    <property type="project" value="InterPro"/>
</dbReference>
<dbReference type="PROSITE" id="PS00463">
    <property type="entry name" value="ZN2_CY6_FUNGAL_1"/>
    <property type="match status" value="1"/>
</dbReference>
<reference evidence="3 4" key="1">
    <citation type="journal article" date="2012" name="PLoS Pathog.">
        <title>Diverse lifestyles and strategies of plant pathogenesis encoded in the genomes of eighteen Dothideomycetes fungi.</title>
        <authorList>
            <person name="Ohm R.A."/>
            <person name="Feau N."/>
            <person name="Henrissat B."/>
            <person name="Schoch C.L."/>
            <person name="Horwitz B.A."/>
            <person name="Barry K.W."/>
            <person name="Condon B.J."/>
            <person name="Copeland A.C."/>
            <person name="Dhillon B."/>
            <person name="Glaser F."/>
            <person name="Hesse C.N."/>
            <person name="Kosti I."/>
            <person name="LaButti K."/>
            <person name="Lindquist E.A."/>
            <person name="Lucas S."/>
            <person name="Salamov A.A."/>
            <person name="Bradshaw R.E."/>
            <person name="Ciuffetti L."/>
            <person name="Hamelin R.C."/>
            <person name="Kema G.H.J."/>
            <person name="Lawrence C."/>
            <person name="Scott J.A."/>
            <person name="Spatafora J.W."/>
            <person name="Turgeon B.G."/>
            <person name="de Wit P.J.G.M."/>
            <person name="Zhong S."/>
            <person name="Goodwin S.B."/>
            <person name="Grigoriev I.V."/>
        </authorList>
    </citation>
    <scope>NUCLEOTIDE SEQUENCE [LARGE SCALE GENOMIC DNA]</scope>
    <source>
        <strain evidence="3 4">UAMH 10762</strain>
    </source>
</reference>
<name>M2MIU5_BAUPA</name>
<evidence type="ECO:0000256" key="1">
    <source>
        <dbReference type="ARBA" id="ARBA00023242"/>
    </source>
</evidence>
<protein>
    <recommendedName>
        <fullName evidence="2">Zn(2)-C6 fungal-type domain-containing protein</fullName>
    </recommendedName>
</protein>
<keyword evidence="4" id="KW-1185">Reference proteome</keyword>
<proteinExistence type="predicted"/>
<dbReference type="SUPFAM" id="SSF57701">
    <property type="entry name" value="Zn2/Cys6 DNA-binding domain"/>
    <property type="match status" value="1"/>
</dbReference>
<dbReference type="InterPro" id="IPR021858">
    <property type="entry name" value="Fun_TF"/>
</dbReference>
<feature type="domain" description="Zn(2)-C6 fungal-type" evidence="2">
    <location>
        <begin position="7"/>
        <end position="35"/>
    </location>
</feature>
<dbReference type="PANTHER" id="PTHR38111:SF2">
    <property type="entry name" value="FINGER DOMAIN PROTEIN, PUTATIVE (AFU_ORTHOLOGUE AFUA_1G01560)-RELATED"/>
    <property type="match status" value="1"/>
</dbReference>
<feature type="non-terminal residue" evidence="3">
    <location>
        <position position="507"/>
    </location>
</feature>
<dbReference type="InterPro" id="IPR053178">
    <property type="entry name" value="Osmoadaptation_assoc"/>
</dbReference>
<dbReference type="SMART" id="SM00066">
    <property type="entry name" value="GAL4"/>
    <property type="match status" value="1"/>
</dbReference>
<dbReference type="Proteomes" id="UP000011761">
    <property type="component" value="Unassembled WGS sequence"/>
</dbReference>
<dbReference type="PANTHER" id="PTHR38111">
    <property type="entry name" value="ZN(2)-C6 FUNGAL-TYPE DOMAIN-CONTAINING PROTEIN-RELATED"/>
    <property type="match status" value="1"/>
</dbReference>
<dbReference type="AlphaFoldDB" id="M2MIU5"/>
<dbReference type="InterPro" id="IPR036864">
    <property type="entry name" value="Zn2-C6_fun-type_DNA-bd_sf"/>
</dbReference>
<evidence type="ECO:0000259" key="2">
    <source>
        <dbReference type="PROSITE" id="PS50048"/>
    </source>
</evidence>
<dbReference type="Pfam" id="PF11951">
    <property type="entry name" value="Fungal_trans_2"/>
    <property type="match status" value="1"/>
</dbReference>
<dbReference type="Pfam" id="PF00172">
    <property type="entry name" value="Zn_clus"/>
    <property type="match status" value="1"/>
</dbReference>
<evidence type="ECO:0000313" key="4">
    <source>
        <dbReference type="Proteomes" id="UP000011761"/>
    </source>
</evidence>
<dbReference type="CDD" id="cd00067">
    <property type="entry name" value="GAL4"/>
    <property type="match status" value="1"/>
</dbReference>
<dbReference type="HOGENOM" id="CLU_021599_6_0_1"/>
<dbReference type="eggNOG" id="ENOG502SQ1T">
    <property type="taxonomic scope" value="Eukaryota"/>
</dbReference>
<dbReference type="GO" id="GO:0000981">
    <property type="term" value="F:DNA-binding transcription factor activity, RNA polymerase II-specific"/>
    <property type="evidence" value="ECO:0007669"/>
    <property type="project" value="InterPro"/>
</dbReference>
<dbReference type="PROSITE" id="PS50048">
    <property type="entry name" value="ZN2_CY6_FUNGAL_2"/>
    <property type="match status" value="1"/>
</dbReference>
<dbReference type="OMA" id="KCPGYRP"/>
<dbReference type="EMBL" id="KB445564">
    <property type="protein sequence ID" value="EMC91193.1"/>
    <property type="molecule type" value="Genomic_DNA"/>
</dbReference>
<dbReference type="RefSeq" id="XP_007681455.1">
    <property type="nucleotide sequence ID" value="XM_007683265.1"/>
</dbReference>
<organism evidence="3 4">
    <name type="scientific">Baudoinia panamericana (strain UAMH 10762)</name>
    <name type="common">Angels' share fungus</name>
    <name type="synonym">Baudoinia compniacensis (strain UAMH 10762)</name>
    <dbReference type="NCBI Taxonomy" id="717646"/>
    <lineage>
        <taxon>Eukaryota</taxon>
        <taxon>Fungi</taxon>
        <taxon>Dikarya</taxon>
        <taxon>Ascomycota</taxon>
        <taxon>Pezizomycotina</taxon>
        <taxon>Dothideomycetes</taxon>
        <taxon>Dothideomycetidae</taxon>
        <taxon>Mycosphaerellales</taxon>
        <taxon>Teratosphaeriaceae</taxon>
        <taxon>Baudoinia</taxon>
    </lineage>
</organism>
<dbReference type="KEGG" id="bcom:BAUCODRAFT_52563"/>
<dbReference type="OrthoDB" id="4491390at2759"/>
<dbReference type="GeneID" id="19115168"/>
<evidence type="ECO:0000313" key="3">
    <source>
        <dbReference type="EMBL" id="EMC91193.1"/>
    </source>
</evidence>
<dbReference type="Gene3D" id="4.10.240.10">
    <property type="entry name" value="Zn(2)-C6 fungal-type DNA-binding domain"/>
    <property type="match status" value="1"/>
</dbReference>
<dbReference type="InterPro" id="IPR001138">
    <property type="entry name" value="Zn2Cys6_DnaBD"/>
</dbReference>
<gene>
    <name evidence="3" type="ORF">BAUCODRAFT_52563</name>
</gene>
<sequence>MPLRSPGCYTCRKRKIRCDETRPACQRCAIHGVPCPGYRSQPGGVEFRDQTKEVVRRVKGPHQVKQAQETIIIPTTEDNDFDYSFSSEHASSIAATMTWPGDKLLSMLTTPALLNNPLSAAVERNQLHGTFMDIYLPKNSTHLDHFNFFQTIAGMPAQQPALLEGLDTLALVTIGSLHKDRVLLDEAVKMYGRALSSLARAIARPENIGNDELLAAVTIVGMCALYQEIGQHDSAWGKHVRGCQQLISARGASSMQSPLAWLLFTNTRHGALCWALIERKAPTLADSNWRALALNAPMLDSSTLFYDSAIQLPGLLERYDRLGGDDALSLPNVVDLLVDCELLEASLRDWFLDWDVRALLDGRNLYAERPMDDFRTFASLVDDRAIDTAFRFASFPIAYLCSLYWMCMHFLRNLMLSLHRLRHELEEDWYPAEGRAVEASELLDYALNLCRCIPYFCEPESSNTGHVSIFLPMRTAAVYFTTNGHWRLAKWIGSVRVKVFTRGLSPP</sequence>